<dbReference type="SUPFAM" id="SSF47095">
    <property type="entry name" value="HMG-box"/>
    <property type="match status" value="1"/>
</dbReference>
<keyword evidence="7" id="KW-1185">Reference proteome</keyword>
<feature type="compositionally biased region" description="Basic and acidic residues" evidence="4">
    <location>
        <begin position="99"/>
        <end position="115"/>
    </location>
</feature>
<dbReference type="SMART" id="SM00398">
    <property type="entry name" value="HMG"/>
    <property type="match status" value="1"/>
</dbReference>
<evidence type="ECO:0000313" key="6">
    <source>
        <dbReference type="EMBL" id="EJK48097.1"/>
    </source>
</evidence>
<evidence type="ECO:0000256" key="3">
    <source>
        <dbReference type="PROSITE-ProRule" id="PRU00267"/>
    </source>
</evidence>
<dbReference type="InterPro" id="IPR009071">
    <property type="entry name" value="HMG_box_dom"/>
</dbReference>
<dbReference type="PROSITE" id="PS50118">
    <property type="entry name" value="HMG_BOX_2"/>
    <property type="match status" value="1"/>
</dbReference>
<evidence type="ECO:0000256" key="4">
    <source>
        <dbReference type="SAM" id="MobiDB-lite"/>
    </source>
</evidence>
<comment type="caution">
    <text evidence="6">The sequence shown here is derived from an EMBL/GenBank/DDBJ whole genome shotgun (WGS) entry which is preliminary data.</text>
</comment>
<dbReference type="GO" id="GO:0010468">
    <property type="term" value="P:regulation of gene expression"/>
    <property type="evidence" value="ECO:0007669"/>
    <property type="project" value="TreeGrafter"/>
</dbReference>
<sequence length="220" mass="24130">MKSRKRTSRGSLFGKQRVSGVPSDVLLSGGVKPSDDASLSTSVESSSRNPSLGLESSHWDSVPSSCATKKIDLQSIIGEVKALRVSGARDTEAGSSKDSAGKEPRVEKERGEENLPKPPMRKRSAWMLYSDSTRVELAGSNPEMSATEVTRVVGLRFKALSLEERVRWQMKAEEDGERYKKELAEYRKKVGRADVGPRGDVTLGDLMKQNKKAGPWYSVA</sequence>
<name>K0RMX9_THAOC</name>
<dbReference type="Gene3D" id="1.10.30.10">
    <property type="entry name" value="High mobility group box domain"/>
    <property type="match status" value="1"/>
</dbReference>
<organism evidence="6 7">
    <name type="scientific">Thalassiosira oceanica</name>
    <name type="common">Marine diatom</name>
    <dbReference type="NCBI Taxonomy" id="159749"/>
    <lineage>
        <taxon>Eukaryota</taxon>
        <taxon>Sar</taxon>
        <taxon>Stramenopiles</taxon>
        <taxon>Ochrophyta</taxon>
        <taxon>Bacillariophyta</taxon>
        <taxon>Coscinodiscophyceae</taxon>
        <taxon>Thalassiosirophycidae</taxon>
        <taxon>Thalassiosirales</taxon>
        <taxon>Thalassiosiraceae</taxon>
        <taxon>Thalassiosira</taxon>
    </lineage>
</organism>
<protein>
    <recommendedName>
        <fullName evidence="5">HMG box domain-containing protein</fullName>
    </recommendedName>
</protein>
<feature type="domain" description="HMG box" evidence="5">
    <location>
        <begin position="119"/>
        <end position="187"/>
    </location>
</feature>
<accession>K0RMX9</accession>
<evidence type="ECO:0000256" key="1">
    <source>
        <dbReference type="ARBA" id="ARBA00023125"/>
    </source>
</evidence>
<dbReference type="OrthoDB" id="1919336at2759"/>
<keyword evidence="1 3" id="KW-0238">DNA-binding</keyword>
<feature type="DNA-binding region" description="HMG box" evidence="3">
    <location>
        <begin position="119"/>
        <end position="187"/>
    </location>
</feature>
<dbReference type="AlphaFoldDB" id="K0RMX9"/>
<dbReference type="PANTHER" id="PTHR46040">
    <property type="entry name" value="HIGH MOBILITY GROUP PROTEIN 2"/>
    <property type="match status" value="1"/>
</dbReference>
<gene>
    <name evidence="6" type="ORF">THAOC_33135</name>
</gene>
<feature type="region of interest" description="Disordered" evidence="4">
    <location>
        <begin position="84"/>
        <end position="124"/>
    </location>
</feature>
<dbReference type="GO" id="GO:0003677">
    <property type="term" value="F:DNA binding"/>
    <property type="evidence" value="ECO:0007669"/>
    <property type="project" value="UniProtKB-UniRule"/>
</dbReference>
<dbReference type="Pfam" id="PF00505">
    <property type="entry name" value="HMG_box"/>
    <property type="match status" value="1"/>
</dbReference>
<dbReference type="EMBL" id="AGNL01046280">
    <property type="protein sequence ID" value="EJK48097.1"/>
    <property type="molecule type" value="Genomic_DNA"/>
</dbReference>
<dbReference type="InterPro" id="IPR051965">
    <property type="entry name" value="ChromReg_NeuronalGeneExpr"/>
</dbReference>
<reference evidence="6 7" key="1">
    <citation type="journal article" date="2012" name="Genome Biol.">
        <title>Genome and low-iron response of an oceanic diatom adapted to chronic iron limitation.</title>
        <authorList>
            <person name="Lommer M."/>
            <person name="Specht M."/>
            <person name="Roy A.S."/>
            <person name="Kraemer L."/>
            <person name="Andreson R."/>
            <person name="Gutowska M.A."/>
            <person name="Wolf J."/>
            <person name="Bergner S.V."/>
            <person name="Schilhabel M.B."/>
            <person name="Klostermeier U.C."/>
            <person name="Beiko R.G."/>
            <person name="Rosenstiel P."/>
            <person name="Hippler M."/>
            <person name="Laroche J."/>
        </authorList>
    </citation>
    <scope>NUCLEOTIDE SEQUENCE [LARGE SCALE GENOMIC DNA]</scope>
    <source>
        <strain evidence="6 7">CCMP1005</strain>
    </source>
</reference>
<proteinExistence type="predicted"/>
<feature type="region of interest" description="Disordered" evidence="4">
    <location>
        <begin position="1"/>
        <end position="63"/>
    </location>
</feature>
<dbReference type="GO" id="GO:0005634">
    <property type="term" value="C:nucleus"/>
    <property type="evidence" value="ECO:0007669"/>
    <property type="project" value="UniProtKB-UniRule"/>
</dbReference>
<evidence type="ECO:0000259" key="5">
    <source>
        <dbReference type="PROSITE" id="PS50118"/>
    </source>
</evidence>
<evidence type="ECO:0000256" key="2">
    <source>
        <dbReference type="ARBA" id="ARBA00023242"/>
    </source>
</evidence>
<feature type="compositionally biased region" description="Polar residues" evidence="4">
    <location>
        <begin position="37"/>
        <end position="50"/>
    </location>
</feature>
<dbReference type="PANTHER" id="PTHR46040:SF3">
    <property type="entry name" value="HIGH MOBILITY GROUP PROTEIN 2"/>
    <property type="match status" value="1"/>
</dbReference>
<keyword evidence="2 3" id="KW-0539">Nucleus</keyword>
<evidence type="ECO:0000313" key="7">
    <source>
        <dbReference type="Proteomes" id="UP000266841"/>
    </source>
</evidence>
<dbReference type="Proteomes" id="UP000266841">
    <property type="component" value="Unassembled WGS sequence"/>
</dbReference>
<dbReference type="InterPro" id="IPR036910">
    <property type="entry name" value="HMG_box_dom_sf"/>
</dbReference>